<name>A0A2P5DJQ0_TREOI</name>
<gene>
    <name evidence="2" type="ORF">TorRG33x02_249680</name>
</gene>
<organism evidence="2 3">
    <name type="scientific">Trema orientale</name>
    <name type="common">Charcoal tree</name>
    <name type="synonym">Celtis orientalis</name>
    <dbReference type="NCBI Taxonomy" id="63057"/>
    <lineage>
        <taxon>Eukaryota</taxon>
        <taxon>Viridiplantae</taxon>
        <taxon>Streptophyta</taxon>
        <taxon>Embryophyta</taxon>
        <taxon>Tracheophyta</taxon>
        <taxon>Spermatophyta</taxon>
        <taxon>Magnoliopsida</taxon>
        <taxon>eudicotyledons</taxon>
        <taxon>Gunneridae</taxon>
        <taxon>Pentapetalae</taxon>
        <taxon>rosids</taxon>
        <taxon>fabids</taxon>
        <taxon>Rosales</taxon>
        <taxon>Cannabaceae</taxon>
        <taxon>Trema</taxon>
    </lineage>
</organism>
<dbReference type="Proteomes" id="UP000237000">
    <property type="component" value="Unassembled WGS sequence"/>
</dbReference>
<evidence type="ECO:0000256" key="1">
    <source>
        <dbReference type="SAM" id="MobiDB-lite"/>
    </source>
</evidence>
<sequence>RLRRRDSDCGGGGSRGGRIRTRSL</sequence>
<accession>A0A2P5DJQ0</accession>
<feature type="region of interest" description="Disordered" evidence="1">
    <location>
        <begin position="1"/>
        <end position="24"/>
    </location>
</feature>
<keyword evidence="3" id="KW-1185">Reference proteome</keyword>
<dbReference type="EMBL" id="JXTC01000266">
    <property type="protein sequence ID" value="PON73485.1"/>
    <property type="molecule type" value="Genomic_DNA"/>
</dbReference>
<comment type="caution">
    <text evidence="2">The sequence shown here is derived from an EMBL/GenBank/DDBJ whole genome shotgun (WGS) entry which is preliminary data.</text>
</comment>
<evidence type="ECO:0000313" key="3">
    <source>
        <dbReference type="Proteomes" id="UP000237000"/>
    </source>
</evidence>
<protein>
    <submittedName>
        <fullName evidence="2">Uncharacterized protein</fullName>
    </submittedName>
</protein>
<evidence type="ECO:0000313" key="2">
    <source>
        <dbReference type="EMBL" id="PON73485.1"/>
    </source>
</evidence>
<reference evidence="3" key="1">
    <citation type="submission" date="2016-06" db="EMBL/GenBank/DDBJ databases">
        <title>Parallel loss of symbiosis genes in relatives of nitrogen-fixing non-legume Parasponia.</title>
        <authorList>
            <person name="Van Velzen R."/>
            <person name="Holmer R."/>
            <person name="Bu F."/>
            <person name="Rutten L."/>
            <person name="Van Zeijl A."/>
            <person name="Liu W."/>
            <person name="Santuari L."/>
            <person name="Cao Q."/>
            <person name="Sharma T."/>
            <person name="Shen D."/>
            <person name="Roswanjaya Y."/>
            <person name="Wardhani T."/>
            <person name="Kalhor M.S."/>
            <person name="Jansen J."/>
            <person name="Van den Hoogen J."/>
            <person name="Gungor B."/>
            <person name="Hartog M."/>
            <person name="Hontelez J."/>
            <person name="Verver J."/>
            <person name="Yang W.-C."/>
            <person name="Schijlen E."/>
            <person name="Repin R."/>
            <person name="Schilthuizen M."/>
            <person name="Schranz E."/>
            <person name="Heidstra R."/>
            <person name="Miyata K."/>
            <person name="Fedorova E."/>
            <person name="Kohlen W."/>
            <person name="Bisseling T."/>
            <person name="Smit S."/>
            <person name="Geurts R."/>
        </authorList>
    </citation>
    <scope>NUCLEOTIDE SEQUENCE [LARGE SCALE GENOMIC DNA]</scope>
    <source>
        <strain evidence="3">cv. RG33-2</strain>
    </source>
</reference>
<dbReference type="AlphaFoldDB" id="A0A2P5DJQ0"/>
<feature type="non-terminal residue" evidence="2">
    <location>
        <position position="1"/>
    </location>
</feature>
<proteinExistence type="predicted"/>
<dbReference type="InParanoid" id="A0A2P5DJQ0"/>